<evidence type="ECO:0000259" key="11">
    <source>
        <dbReference type="Pfam" id="PF17946"/>
    </source>
</evidence>
<dbReference type="InterPro" id="IPR013986">
    <property type="entry name" value="DExx_box_DNA_helicase_dom_sf"/>
</dbReference>
<dbReference type="PANTHER" id="PTHR30591">
    <property type="entry name" value="RECBCD ENZYME SUBUNIT RECC"/>
    <property type="match status" value="1"/>
</dbReference>
<keyword evidence="3" id="KW-0227">DNA damage</keyword>
<dbReference type="InterPro" id="IPR041500">
    <property type="entry name" value="RecC_C"/>
</dbReference>
<keyword evidence="13" id="KW-1185">Reference proteome</keyword>
<dbReference type="PANTHER" id="PTHR30591:SF1">
    <property type="entry name" value="RECBCD ENZYME SUBUNIT RECC"/>
    <property type="match status" value="1"/>
</dbReference>
<evidence type="ECO:0000256" key="7">
    <source>
        <dbReference type="ARBA" id="ARBA00022840"/>
    </source>
</evidence>
<dbReference type="Gene3D" id="1.10.10.990">
    <property type="match status" value="1"/>
</dbReference>
<evidence type="ECO:0000256" key="3">
    <source>
        <dbReference type="ARBA" id="ARBA00022763"/>
    </source>
</evidence>
<evidence type="ECO:0000256" key="8">
    <source>
        <dbReference type="ARBA" id="ARBA00023125"/>
    </source>
</evidence>
<dbReference type="GO" id="GO:0009338">
    <property type="term" value="C:exodeoxyribonuclease V complex"/>
    <property type="evidence" value="ECO:0007669"/>
    <property type="project" value="InterPro"/>
</dbReference>
<keyword evidence="5" id="KW-0347">Helicase</keyword>
<evidence type="ECO:0000256" key="4">
    <source>
        <dbReference type="ARBA" id="ARBA00022801"/>
    </source>
</evidence>
<keyword evidence="1" id="KW-0540">Nuclease</keyword>
<dbReference type="EMBL" id="VDMB01000009">
    <property type="protein sequence ID" value="TYT74709.1"/>
    <property type="molecule type" value="Genomic_DNA"/>
</dbReference>
<keyword evidence="6" id="KW-0269">Exonuclease</keyword>
<comment type="caution">
    <text evidence="12">The sequence shown here is derived from an EMBL/GenBank/DDBJ whole genome shotgun (WGS) entry which is preliminary data.</text>
</comment>
<gene>
    <name evidence="12" type="primary">recC</name>
    <name evidence="12" type="ORF">FIM25_08975</name>
</gene>
<dbReference type="Gene3D" id="3.40.50.300">
    <property type="entry name" value="P-loop containing nucleotide triphosphate hydrolases"/>
    <property type="match status" value="2"/>
</dbReference>
<keyword evidence="9" id="KW-0234">DNA repair</keyword>
<dbReference type="SUPFAM" id="SSF52980">
    <property type="entry name" value="Restriction endonuclease-like"/>
    <property type="match status" value="1"/>
</dbReference>
<proteinExistence type="inferred from homology"/>
<evidence type="ECO:0000313" key="13">
    <source>
        <dbReference type="Proteomes" id="UP000321899"/>
    </source>
</evidence>
<evidence type="ECO:0000256" key="1">
    <source>
        <dbReference type="ARBA" id="ARBA00022722"/>
    </source>
</evidence>
<dbReference type="GO" id="GO:0006310">
    <property type="term" value="P:DNA recombination"/>
    <property type="evidence" value="ECO:0007669"/>
    <property type="project" value="TreeGrafter"/>
</dbReference>
<dbReference type="InterPro" id="IPR006697">
    <property type="entry name" value="RecC"/>
</dbReference>
<dbReference type="GO" id="GO:0003677">
    <property type="term" value="F:DNA binding"/>
    <property type="evidence" value="ECO:0007669"/>
    <property type="project" value="UniProtKB-KW"/>
</dbReference>
<feature type="domain" description="RecC C-terminal" evidence="11">
    <location>
        <begin position="782"/>
        <end position="1012"/>
    </location>
</feature>
<dbReference type="AlphaFoldDB" id="A0A5Q4VAE7"/>
<dbReference type="Gene3D" id="3.40.50.10930">
    <property type="match status" value="1"/>
</dbReference>
<keyword evidence="4 12" id="KW-0378">Hydrolase</keyword>
<evidence type="ECO:0000256" key="10">
    <source>
        <dbReference type="SAM" id="MobiDB-lite"/>
    </source>
</evidence>
<dbReference type="SUPFAM" id="SSF52540">
    <property type="entry name" value="P-loop containing nucleoside triphosphate hydrolases"/>
    <property type="match status" value="2"/>
</dbReference>
<dbReference type="GO" id="GO:0004386">
    <property type="term" value="F:helicase activity"/>
    <property type="evidence" value="ECO:0007669"/>
    <property type="project" value="UniProtKB-KW"/>
</dbReference>
<dbReference type="InterPro" id="IPR011335">
    <property type="entry name" value="Restrct_endonuc-II-like"/>
</dbReference>
<dbReference type="HAMAP" id="MF_01486">
    <property type="entry name" value="RecC"/>
    <property type="match status" value="1"/>
</dbReference>
<dbReference type="PIRSF" id="PIRSF000980">
    <property type="entry name" value="RecC"/>
    <property type="match status" value="1"/>
</dbReference>
<dbReference type="RefSeq" id="WP_139448411.1">
    <property type="nucleotide sequence ID" value="NZ_VDMB01000009.1"/>
</dbReference>
<dbReference type="GO" id="GO:0005524">
    <property type="term" value="F:ATP binding"/>
    <property type="evidence" value="ECO:0007669"/>
    <property type="project" value="UniProtKB-KW"/>
</dbReference>
<evidence type="ECO:0000256" key="2">
    <source>
        <dbReference type="ARBA" id="ARBA00022741"/>
    </source>
</evidence>
<dbReference type="GO" id="GO:0008854">
    <property type="term" value="F:exodeoxyribonuclease V activity"/>
    <property type="evidence" value="ECO:0007669"/>
    <property type="project" value="UniProtKB-EC"/>
</dbReference>
<dbReference type="EC" id="3.1.11.5" evidence="12"/>
<reference evidence="12 13" key="1">
    <citation type="submission" date="2019-06" db="EMBL/GenBank/DDBJ databases">
        <title>Desulfobotulus mexicanus sp. nov., a novel sulfate-reducing bacterium isolated from the sediment of an alkaline crater lake in Mexico.</title>
        <authorList>
            <person name="Hirschler-Rea A."/>
        </authorList>
    </citation>
    <scope>NUCLEOTIDE SEQUENCE [LARGE SCALE GENOMIC DNA]</scope>
    <source>
        <strain evidence="12 13">PAR22N</strain>
    </source>
</reference>
<evidence type="ECO:0000313" key="12">
    <source>
        <dbReference type="EMBL" id="TYT74709.1"/>
    </source>
</evidence>
<accession>A0A5Q4VAE7</accession>
<feature type="region of interest" description="Disordered" evidence="10">
    <location>
        <begin position="643"/>
        <end position="664"/>
    </location>
</feature>
<dbReference type="Proteomes" id="UP000321899">
    <property type="component" value="Unassembled WGS sequence"/>
</dbReference>
<keyword evidence="2" id="KW-0547">Nucleotide-binding</keyword>
<name>A0A5Q4VAE7_9BACT</name>
<dbReference type="Pfam" id="PF04257">
    <property type="entry name" value="Exonuc_V_gamma"/>
    <property type="match status" value="1"/>
</dbReference>
<sequence length="1079" mass="123261">MQRFVSNRMEVLAANLAAHLMEDPPDPMEPEIIVVQSRGMERWLSMEMAKWAGIASNTRFLFPASLMTRILRPVSPLSPDEDPWKPDTLRWACFEALASLPDSPDSGAVARYMGDDPLKRFQLADMLADLFDQYLMFRPDRVLAWEKGEEDHFQARLWRMLHENIEVPHRVTLLQQSETSLKKAKLPRRIPIFGVSALPPLYLDFLEQLSERLDIRWYLLDPCQEYWGEVRCEAFWEQSAFRAEEEGLELKDLHAEKGHPLLASLGRTGQDFFRRLAGMKGEELRHALEPGMDTLLHRLQSRILSLDILPSDLSSEEVLENDDSISIHRCHGPMREMEVLRDQILRLFSEENSPKPRDILVMFPDVGTYAPYIDAVFSRLLPDGRRIPYSISERPLSMESSLAGLLMRVLQLMDSRFGASEVFDLMEAEPVSKKFGLDEEGLDRIRSWLVDTRIRWGLDAAFKEAMDLPGQPSQTWRFGLDRMLLGMAMEDEGDIPQNGGILPHDAMGPEAAETLNSLLFFMDRLTTFYEKIKVDRSPGEWMDLIWELSQGLFHENADNTEEFFGLRLLLDSFVEETRLGNLKEKLSFPMMRSVLGQRLEKPGQGGLILSGGITFCAMVPMRCIPFSVVCLCGMNDGAFPRSRPRPAFDIMQQEPRPGDRSSRDDDRYLFLETLLSARDKLLITCTGFRPEDDQPLPPSVLVQELLDAVTRDEGESPPNLLQNHPMQPFSSKLFMESLPKPGKPFSFHPPFRDIAEAFYGKKDPEKNIFQDGELETETENNTIFFEDLIRFYEDPSAFFLKRILGISLERDDEAPEDRENFTLNGLNTYIIKDAMCKAFLEGRDKAVVLERLEAEGRIPMGSPGLNLMHDLIVQSGALVSLIRETPGEAVLEQEPFVLELESLKLEGSLPLIHGDAEKKWRPGQFREKHILAAWLHFLVRRAMGMELDLYLVGEKEKEKGKPKGLDCKVFMASELSRHDAMNHLEYLTGLYINSHSRPLAFFPAVSKVWINEVSKKTIPENLEETLQEAWEGGGFNGHAKSTAADLILWRGRNPFEDPFAETAEAIWLPILELLKENKS</sequence>
<evidence type="ECO:0000256" key="6">
    <source>
        <dbReference type="ARBA" id="ARBA00022839"/>
    </source>
</evidence>
<dbReference type="Pfam" id="PF17946">
    <property type="entry name" value="RecC_C"/>
    <property type="match status" value="1"/>
</dbReference>
<organism evidence="12 13">
    <name type="scientific">Desulfobotulus mexicanus</name>
    <dbReference type="NCBI Taxonomy" id="2586642"/>
    <lineage>
        <taxon>Bacteria</taxon>
        <taxon>Pseudomonadati</taxon>
        <taxon>Thermodesulfobacteriota</taxon>
        <taxon>Desulfobacteria</taxon>
        <taxon>Desulfobacterales</taxon>
        <taxon>Desulfobacteraceae</taxon>
        <taxon>Desulfobotulus</taxon>
    </lineage>
</organism>
<evidence type="ECO:0000256" key="9">
    <source>
        <dbReference type="ARBA" id="ARBA00023204"/>
    </source>
</evidence>
<evidence type="ECO:0000256" key="5">
    <source>
        <dbReference type="ARBA" id="ARBA00022806"/>
    </source>
</evidence>
<dbReference type="GO" id="GO:0006281">
    <property type="term" value="P:DNA repair"/>
    <property type="evidence" value="ECO:0007669"/>
    <property type="project" value="UniProtKB-KW"/>
</dbReference>
<dbReference type="OrthoDB" id="9762834at2"/>
<protein>
    <submittedName>
        <fullName evidence="12">Exodeoxyribonuclease V subunit gamma</fullName>
        <ecNumber evidence="12">3.1.11.5</ecNumber>
    </submittedName>
</protein>
<dbReference type="NCBIfam" id="TIGR01450">
    <property type="entry name" value="recC"/>
    <property type="match status" value="1"/>
</dbReference>
<dbReference type="InterPro" id="IPR027417">
    <property type="entry name" value="P-loop_NTPase"/>
</dbReference>
<keyword evidence="8" id="KW-0238">DNA-binding</keyword>
<dbReference type="Gene3D" id="1.10.10.160">
    <property type="match status" value="1"/>
</dbReference>
<keyword evidence="7" id="KW-0067">ATP-binding</keyword>